<dbReference type="AlphaFoldDB" id="A0A953NE48"/>
<dbReference type="SUPFAM" id="SSF110857">
    <property type="entry name" value="Gamma-glutamyl cyclotransferase-like"/>
    <property type="match status" value="1"/>
</dbReference>
<keyword evidence="2" id="KW-0456">Lyase</keyword>
<dbReference type="PANTHER" id="PTHR12192">
    <property type="entry name" value="CATION TRANSPORT PROTEIN CHAC-RELATED"/>
    <property type="match status" value="1"/>
</dbReference>
<proteinExistence type="predicted"/>
<evidence type="ECO:0000256" key="2">
    <source>
        <dbReference type="ARBA" id="ARBA00023239"/>
    </source>
</evidence>
<name>A0A953NE48_9BURK</name>
<dbReference type="Pfam" id="PF04752">
    <property type="entry name" value="ChaC"/>
    <property type="match status" value="1"/>
</dbReference>
<dbReference type="GO" id="GO:0061928">
    <property type="term" value="F:glutathione specific gamma-glutamylcyclotransferase activity"/>
    <property type="evidence" value="ECO:0007669"/>
    <property type="project" value="UniProtKB-EC"/>
</dbReference>
<protein>
    <recommendedName>
        <fullName evidence="1">glutathione-specific gamma-glutamylcyclotransferase</fullName>
        <ecNumber evidence="1">4.3.2.7</ecNumber>
    </recommendedName>
</protein>
<dbReference type="GO" id="GO:0006751">
    <property type="term" value="P:glutathione catabolic process"/>
    <property type="evidence" value="ECO:0007669"/>
    <property type="project" value="InterPro"/>
</dbReference>
<dbReference type="InterPro" id="IPR036568">
    <property type="entry name" value="GGCT-like_sf"/>
</dbReference>
<dbReference type="GO" id="GO:0005737">
    <property type="term" value="C:cytoplasm"/>
    <property type="evidence" value="ECO:0007669"/>
    <property type="project" value="TreeGrafter"/>
</dbReference>
<organism evidence="3 4">
    <name type="scientific">Zwartia hollandica</name>
    <dbReference type="NCBI Taxonomy" id="324606"/>
    <lineage>
        <taxon>Bacteria</taxon>
        <taxon>Pseudomonadati</taxon>
        <taxon>Pseudomonadota</taxon>
        <taxon>Betaproteobacteria</taxon>
        <taxon>Burkholderiales</taxon>
        <taxon>Alcaligenaceae</taxon>
        <taxon>Zwartia</taxon>
    </lineage>
</organism>
<dbReference type="Gene3D" id="3.10.490.10">
    <property type="entry name" value="Gamma-glutamyl cyclotransferase-like"/>
    <property type="match status" value="1"/>
</dbReference>
<comment type="caution">
    <text evidence="3">The sequence shown here is derived from an EMBL/GenBank/DDBJ whole genome shotgun (WGS) entry which is preliminary data.</text>
</comment>
<dbReference type="InterPro" id="IPR006840">
    <property type="entry name" value="ChaC"/>
</dbReference>
<accession>A0A953NE48</accession>
<dbReference type="CDD" id="cd06661">
    <property type="entry name" value="GGCT_like"/>
    <property type="match status" value="1"/>
</dbReference>
<dbReference type="PANTHER" id="PTHR12192:SF2">
    <property type="entry name" value="GLUTATHIONE-SPECIFIC GAMMA-GLUTAMYLCYCLOTRANSFERASE 2"/>
    <property type="match status" value="1"/>
</dbReference>
<dbReference type="InterPro" id="IPR013024">
    <property type="entry name" value="GGCT-like"/>
</dbReference>
<sequence length="205" mass="23024">MPPAVSAFVRWSEEKMAESIETALRDWTPGCDVWIFGYGSLIWRPEFDFTEKRPAQIQGFHRALCLWSRINRGTPEVPGLVFGLEQSGNCQGMVFKVEAERVRSTFSSVWKREMGTGAYHPTWLDCITPEGPVKGLAFVINQAGPAYVSEPPQDALVEIILRARGTYGTCLEYVTQTADALHSAGIDDQRLMELVKCLRQLQPRS</sequence>
<gene>
    <name evidence="3" type="ORF">KZZ10_13640</name>
</gene>
<evidence type="ECO:0000256" key="1">
    <source>
        <dbReference type="ARBA" id="ARBA00012344"/>
    </source>
</evidence>
<evidence type="ECO:0000313" key="3">
    <source>
        <dbReference type="EMBL" id="MBZ1351690.1"/>
    </source>
</evidence>
<reference evidence="3" key="1">
    <citation type="submission" date="2021-07" db="EMBL/GenBank/DDBJ databases">
        <title>New genus and species of the family Alcaligenaceae.</title>
        <authorList>
            <person name="Hahn M.W."/>
        </authorList>
    </citation>
    <scope>NUCLEOTIDE SEQUENCE</scope>
    <source>
        <strain evidence="3">LF4-65</strain>
    </source>
</reference>
<dbReference type="EC" id="4.3.2.7" evidence="1"/>
<evidence type="ECO:0000313" key="4">
    <source>
        <dbReference type="Proteomes" id="UP000739565"/>
    </source>
</evidence>
<dbReference type="Proteomes" id="UP000739565">
    <property type="component" value="Unassembled WGS sequence"/>
</dbReference>
<dbReference type="EMBL" id="JAHXRI010000010">
    <property type="protein sequence ID" value="MBZ1351690.1"/>
    <property type="molecule type" value="Genomic_DNA"/>
</dbReference>
<keyword evidence="4" id="KW-1185">Reference proteome</keyword>